<gene>
    <name evidence="7" type="primary">focA</name>
    <name evidence="7" type="ORF">NCTC11636_00665</name>
</gene>
<dbReference type="PANTHER" id="PTHR30520:SF8">
    <property type="entry name" value="NITRITE TRANSPORTER NIRC"/>
    <property type="match status" value="1"/>
</dbReference>
<sequence length="327" mass="34986">MLRPFRAWRVSGRGTMGPMADSQNALFPGKQFISTVLEALETKTQMTGSIAHRYLMRAAMAGMIVAVFYVVNYAIIGIFDSLGVGGTSMAGVGRVLGALCFGPALVFIYYTRSELLTSNMMVVVVGAYYRRTSWWRGLRVLGLCLFGNFLGGLVFAILYRFSSLLEGPTGEMAVHSVETKLGYLSSASGIGDLFVRAILCNFMINLAMLLIYNGYIHEDWSKVFSMIIAVFVFAFLGLEHSVANTVLFSVVGLTHGIDVPLALANVGVALLGNFVGGGLLIGAYYAYANDDTRFLRRTADKGSAKPALPASGGSGGPRQTRGSAGAS</sequence>
<evidence type="ECO:0000256" key="2">
    <source>
        <dbReference type="ARBA" id="ARBA00022692"/>
    </source>
</evidence>
<evidence type="ECO:0000256" key="5">
    <source>
        <dbReference type="SAM" id="MobiDB-lite"/>
    </source>
</evidence>
<dbReference type="InterPro" id="IPR000292">
    <property type="entry name" value="For/NO2_transpt"/>
</dbReference>
<evidence type="ECO:0000256" key="4">
    <source>
        <dbReference type="ARBA" id="ARBA00023136"/>
    </source>
</evidence>
<dbReference type="PANTHER" id="PTHR30520">
    <property type="entry name" value="FORMATE TRANSPORTER-RELATED"/>
    <property type="match status" value="1"/>
</dbReference>
<feature type="region of interest" description="Disordered" evidence="5">
    <location>
        <begin position="300"/>
        <end position="327"/>
    </location>
</feature>
<dbReference type="Gene3D" id="1.20.1080.10">
    <property type="entry name" value="Glycerol uptake facilitator protein"/>
    <property type="match status" value="1"/>
</dbReference>
<keyword evidence="3 6" id="KW-1133">Transmembrane helix</keyword>
<feature type="transmembrane region" description="Helical" evidence="6">
    <location>
        <begin position="262"/>
        <end position="287"/>
    </location>
</feature>
<feature type="transmembrane region" description="Helical" evidence="6">
    <location>
        <begin position="223"/>
        <end position="242"/>
    </location>
</feature>
<organism evidence="7 8">
    <name type="scientific">Actinomyces howellii</name>
    <dbReference type="NCBI Taxonomy" id="52771"/>
    <lineage>
        <taxon>Bacteria</taxon>
        <taxon>Bacillati</taxon>
        <taxon>Actinomycetota</taxon>
        <taxon>Actinomycetes</taxon>
        <taxon>Actinomycetales</taxon>
        <taxon>Actinomycetaceae</taxon>
        <taxon>Actinomyces</taxon>
    </lineage>
</organism>
<evidence type="ECO:0000313" key="7">
    <source>
        <dbReference type="EMBL" id="VEG26709.1"/>
    </source>
</evidence>
<dbReference type="AlphaFoldDB" id="A0A448HEW4"/>
<evidence type="ECO:0000256" key="6">
    <source>
        <dbReference type="SAM" id="Phobius"/>
    </source>
</evidence>
<dbReference type="GO" id="GO:0015499">
    <property type="term" value="F:formate transmembrane transporter activity"/>
    <property type="evidence" value="ECO:0007669"/>
    <property type="project" value="TreeGrafter"/>
</dbReference>
<keyword evidence="8" id="KW-1185">Reference proteome</keyword>
<dbReference type="GO" id="GO:0005886">
    <property type="term" value="C:plasma membrane"/>
    <property type="evidence" value="ECO:0007669"/>
    <property type="project" value="TreeGrafter"/>
</dbReference>
<accession>A0A448HEW4</accession>
<dbReference type="KEGG" id="ahw:NCTC11636_00665"/>
<dbReference type="EMBL" id="LR134350">
    <property type="protein sequence ID" value="VEG26709.1"/>
    <property type="molecule type" value="Genomic_DNA"/>
</dbReference>
<keyword evidence="4 6" id="KW-0472">Membrane</keyword>
<proteinExistence type="predicted"/>
<reference evidence="7 8" key="1">
    <citation type="submission" date="2018-12" db="EMBL/GenBank/DDBJ databases">
        <authorList>
            <consortium name="Pathogen Informatics"/>
        </authorList>
    </citation>
    <scope>NUCLEOTIDE SEQUENCE [LARGE SCALE GENOMIC DNA]</scope>
    <source>
        <strain evidence="7 8">NCTC11636</strain>
    </source>
</reference>
<protein>
    <submittedName>
        <fullName evidence="7">Formate channel 1</fullName>
    </submittedName>
</protein>
<keyword evidence="2 6" id="KW-0812">Transmembrane</keyword>
<evidence type="ECO:0000256" key="3">
    <source>
        <dbReference type="ARBA" id="ARBA00022989"/>
    </source>
</evidence>
<name>A0A448HEW4_9ACTO</name>
<evidence type="ECO:0000256" key="1">
    <source>
        <dbReference type="ARBA" id="ARBA00004141"/>
    </source>
</evidence>
<dbReference type="Proteomes" id="UP000266895">
    <property type="component" value="Chromosome"/>
</dbReference>
<comment type="subcellular location">
    <subcellularLocation>
        <location evidence="1">Membrane</location>
        <topology evidence="1">Multi-pass membrane protein</topology>
    </subcellularLocation>
</comment>
<dbReference type="Pfam" id="PF01226">
    <property type="entry name" value="Form_Nir_trans"/>
    <property type="match status" value="1"/>
</dbReference>
<feature type="transmembrane region" description="Helical" evidence="6">
    <location>
        <begin position="54"/>
        <end position="79"/>
    </location>
</feature>
<feature type="transmembrane region" description="Helical" evidence="6">
    <location>
        <begin position="193"/>
        <end position="211"/>
    </location>
</feature>
<feature type="transmembrane region" description="Helical" evidence="6">
    <location>
        <begin position="140"/>
        <end position="161"/>
    </location>
</feature>
<feature type="transmembrane region" description="Helical" evidence="6">
    <location>
        <begin position="91"/>
        <end position="111"/>
    </location>
</feature>
<evidence type="ECO:0000313" key="8">
    <source>
        <dbReference type="Proteomes" id="UP000266895"/>
    </source>
</evidence>
<dbReference type="InterPro" id="IPR023271">
    <property type="entry name" value="Aquaporin-like"/>
</dbReference>